<dbReference type="GO" id="GO:0016020">
    <property type="term" value="C:membrane"/>
    <property type="evidence" value="ECO:0007669"/>
    <property type="project" value="TreeGrafter"/>
</dbReference>
<dbReference type="PRINTS" id="PR00111">
    <property type="entry name" value="ABHYDROLASE"/>
</dbReference>
<dbReference type="InterPro" id="IPR000639">
    <property type="entry name" value="Epox_hydrolase-like"/>
</dbReference>
<organism evidence="2 3">
    <name type="scientific">Candidatus Desulfobacillus denitrificans</name>
    <dbReference type="NCBI Taxonomy" id="2608985"/>
    <lineage>
        <taxon>Bacteria</taxon>
        <taxon>Pseudomonadati</taxon>
        <taxon>Pseudomonadota</taxon>
        <taxon>Betaproteobacteria</taxon>
        <taxon>Candidatus Desulfobacillus</taxon>
    </lineage>
</organism>
<gene>
    <name evidence="2" type="ORF">DSYM_12900</name>
</gene>
<dbReference type="InterPro" id="IPR050266">
    <property type="entry name" value="AB_hydrolase_sf"/>
</dbReference>
<sequence length="274" mass="28404">MELEVKGAKAYAYTGGKPFDPALPAVVFIHGAENDHSVWNLQSRWFAHHGFCVLAVDLPGHGRSAGALLPTVEAQADWIAALLDAAGVKQAALVGHSMGSLISLEAAARFAGRISKIALVGTAVPMPVSEALLAAAREARPKAEGMVNVWSHGPRGAIGGNTVPGQWMMGASLRLMERAGDGVLFNDLNACNEYRGGMAAAAAAQCPALLVVGSRDLMTSPRGAPQLAAAMKDARIATIEGSGHALMAEYPDAVLDALRGFIARAHCQGSPDPL</sequence>
<protein>
    <submittedName>
        <fullName evidence="2">Alpha/beta hydrolase</fullName>
    </submittedName>
</protein>
<dbReference type="Gene3D" id="3.40.50.1820">
    <property type="entry name" value="alpha/beta hydrolase"/>
    <property type="match status" value="1"/>
</dbReference>
<keyword evidence="2" id="KW-0378">Hydrolase</keyword>
<proteinExistence type="predicted"/>
<dbReference type="Pfam" id="PF12697">
    <property type="entry name" value="Abhydrolase_6"/>
    <property type="match status" value="1"/>
</dbReference>
<dbReference type="PANTHER" id="PTHR43798">
    <property type="entry name" value="MONOACYLGLYCEROL LIPASE"/>
    <property type="match status" value="1"/>
</dbReference>
<name>A0A809S4G6_9PROT</name>
<dbReference type="KEGG" id="ddz:DSYM_12900"/>
<dbReference type="EMBL" id="AP021857">
    <property type="protein sequence ID" value="BBO20591.1"/>
    <property type="molecule type" value="Genomic_DNA"/>
</dbReference>
<accession>A0A809S4G6</accession>
<dbReference type="InterPro" id="IPR029058">
    <property type="entry name" value="AB_hydrolase_fold"/>
</dbReference>
<evidence type="ECO:0000259" key="1">
    <source>
        <dbReference type="Pfam" id="PF12697"/>
    </source>
</evidence>
<evidence type="ECO:0000313" key="3">
    <source>
        <dbReference type="Proteomes" id="UP000662914"/>
    </source>
</evidence>
<dbReference type="AlphaFoldDB" id="A0A809S4G6"/>
<reference evidence="2" key="1">
    <citation type="journal article" name="DNA Res.">
        <title>The physiological potential of anammox bacteria as revealed by their core genome structure.</title>
        <authorList>
            <person name="Okubo T."/>
            <person name="Toyoda A."/>
            <person name="Fukuhara K."/>
            <person name="Uchiyama I."/>
            <person name="Harigaya Y."/>
            <person name="Kuroiwa M."/>
            <person name="Suzuki T."/>
            <person name="Murakami Y."/>
            <person name="Suwa Y."/>
            <person name="Takami H."/>
        </authorList>
    </citation>
    <scope>NUCLEOTIDE SEQUENCE</scope>
    <source>
        <strain evidence="2">317325-3</strain>
    </source>
</reference>
<dbReference type="PRINTS" id="PR00412">
    <property type="entry name" value="EPOXHYDRLASE"/>
</dbReference>
<dbReference type="SUPFAM" id="SSF53474">
    <property type="entry name" value="alpha/beta-Hydrolases"/>
    <property type="match status" value="1"/>
</dbReference>
<evidence type="ECO:0000313" key="2">
    <source>
        <dbReference type="EMBL" id="BBO20591.1"/>
    </source>
</evidence>
<dbReference type="GO" id="GO:0047372">
    <property type="term" value="F:monoacylglycerol lipase activity"/>
    <property type="evidence" value="ECO:0007669"/>
    <property type="project" value="TreeGrafter"/>
</dbReference>
<feature type="domain" description="AB hydrolase-1" evidence="1">
    <location>
        <begin position="26"/>
        <end position="257"/>
    </location>
</feature>
<dbReference type="GO" id="GO:0046464">
    <property type="term" value="P:acylglycerol catabolic process"/>
    <property type="evidence" value="ECO:0007669"/>
    <property type="project" value="TreeGrafter"/>
</dbReference>
<dbReference type="Proteomes" id="UP000662914">
    <property type="component" value="Chromosome"/>
</dbReference>
<dbReference type="InterPro" id="IPR000073">
    <property type="entry name" value="AB_hydrolase_1"/>
</dbReference>
<dbReference type="PANTHER" id="PTHR43798:SF5">
    <property type="entry name" value="MONOACYLGLYCEROL LIPASE ABHD6"/>
    <property type="match status" value="1"/>
</dbReference>